<organism evidence="1 2">
    <name type="scientific">Plakobranchus ocellatus</name>
    <dbReference type="NCBI Taxonomy" id="259542"/>
    <lineage>
        <taxon>Eukaryota</taxon>
        <taxon>Metazoa</taxon>
        <taxon>Spiralia</taxon>
        <taxon>Lophotrochozoa</taxon>
        <taxon>Mollusca</taxon>
        <taxon>Gastropoda</taxon>
        <taxon>Heterobranchia</taxon>
        <taxon>Euthyneura</taxon>
        <taxon>Panpulmonata</taxon>
        <taxon>Sacoglossa</taxon>
        <taxon>Placobranchoidea</taxon>
        <taxon>Plakobranchidae</taxon>
        <taxon>Plakobranchus</taxon>
    </lineage>
</organism>
<sequence>MKLGSKTLVYSFMEEVGILFDVTSAKSLGSWCPISDRIVVAKLVARPLNLRTIQGYAPTSDNKDEEVEQFYEELVKAKGCLKSQDIIIFMGDFNAKVGDKRVENGVGPSGIGIVYESGKKAWQKADPMSTAVGCRVVRLSLGEEDAEHALLRHRRRTSTRTSENCVPANVSVIKILRCYDDNIKCVYSQAVTSESASRVCHHPLVSSLLGALFAHLGLERSVQCF</sequence>
<evidence type="ECO:0000313" key="2">
    <source>
        <dbReference type="Proteomes" id="UP000735302"/>
    </source>
</evidence>
<name>A0AAV4A9H5_9GAST</name>
<protein>
    <submittedName>
        <fullName evidence="1">Craniofacial development protein 2</fullName>
    </submittedName>
</protein>
<proteinExistence type="predicted"/>
<evidence type="ECO:0000313" key="1">
    <source>
        <dbReference type="EMBL" id="GFO04825.1"/>
    </source>
</evidence>
<dbReference type="AlphaFoldDB" id="A0AAV4A9H5"/>
<dbReference type="EMBL" id="BLXT01003741">
    <property type="protein sequence ID" value="GFO04825.1"/>
    <property type="molecule type" value="Genomic_DNA"/>
</dbReference>
<dbReference type="Gene3D" id="3.60.10.10">
    <property type="entry name" value="Endonuclease/exonuclease/phosphatase"/>
    <property type="match status" value="1"/>
</dbReference>
<keyword evidence="2" id="KW-1185">Reference proteome</keyword>
<dbReference type="SUPFAM" id="SSF56219">
    <property type="entry name" value="DNase I-like"/>
    <property type="match status" value="1"/>
</dbReference>
<accession>A0AAV4A9H5</accession>
<gene>
    <name evidence="1" type="ORF">PoB_003133000</name>
</gene>
<dbReference type="InterPro" id="IPR036691">
    <property type="entry name" value="Endo/exonu/phosph_ase_sf"/>
</dbReference>
<dbReference type="Proteomes" id="UP000735302">
    <property type="component" value="Unassembled WGS sequence"/>
</dbReference>
<comment type="caution">
    <text evidence="1">The sequence shown here is derived from an EMBL/GenBank/DDBJ whole genome shotgun (WGS) entry which is preliminary data.</text>
</comment>
<reference evidence="1 2" key="1">
    <citation type="journal article" date="2021" name="Elife">
        <title>Chloroplast acquisition without the gene transfer in kleptoplastic sea slugs, Plakobranchus ocellatus.</title>
        <authorList>
            <person name="Maeda T."/>
            <person name="Takahashi S."/>
            <person name="Yoshida T."/>
            <person name="Shimamura S."/>
            <person name="Takaki Y."/>
            <person name="Nagai Y."/>
            <person name="Toyoda A."/>
            <person name="Suzuki Y."/>
            <person name="Arimoto A."/>
            <person name="Ishii H."/>
            <person name="Satoh N."/>
            <person name="Nishiyama T."/>
            <person name="Hasebe M."/>
            <person name="Maruyama T."/>
            <person name="Minagawa J."/>
            <person name="Obokata J."/>
            <person name="Shigenobu S."/>
        </authorList>
    </citation>
    <scope>NUCLEOTIDE SEQUENCE [LARGE SCALE GENOMIC DNA]</scope>
</reference>